<name>A0ABY7VPC0_9BACT</name>
<keyword evidence="2" id="KW-1185">Reference proteome</keyword>
<gene>
    <name evidence="1" type="ORF">PQO03_08850</name>
</gene>
<dbReference type="PIRSF" id="PIRSF029826">
    <property type="entry name" value="UCP029826_pph"/>
    <property type="match status" value="1"/>
</dbReference>
<dbReference type="InterPro" id="IPR025984">
    <property type="entry name" value="DCTPP"/>
</dbReference>
<dbReference type="EMBL" id="CP117811">
    <property type="protein sequence ID" value="WDE95822.1"/>
    <property type="molecule type" value="Genomic_DNA"/>
</dbReference>
<protein>
    <submittedName>
        <fullName evidence="1">Nucleotide pyrophosphohydrolase</fullName>
    </submittedName>
</protein>
<evidence type="ECO:0000313" key="1">
    <source>
        <dbReference type="EMBL" id="WDE95822.1"/>
    </source>
</evidence>
<organism evidence="1 2">
    <name type="scientific">Lentisphaera profundi</name>
    <dbReference type="NCBI Taxonomy" id="1658616"/>
    <lineage>
        <taxon>Bacteria</taxon>
        <taxon>Pseudomonadati</taxon>
        <taxon>Lentisphaerota</taxon>
        <taxon>Lentisphaeria</taxon>
        <taxon>Lentisphaerales</taxon>
        <taxon>Lentisphaeraceae</taxon>
        <taxon>Lentisphaera</taxon>
    </lineage>
</organism>
<dbReference type="InterPro" id="IPR052555">
    <property type="entry name" value="dCTP_Pyrophosphatase"/>
</dbReference>
<dbReference type="SUPFAM" id="SSF101386">
    <property type="entry name" value="all-alpha NTP pyrophosphatases"/>
    <property type="match status" value="1"/>
</dbReference>
<sequence length="114" mass="13233">MDIDKIQNQLRLFASERDWEQFHSPKNLSMALAGEAGELIEHFQWISEDASYKLSETKLQEVSEEIADVQIYLLRLADILKVDLESAIQEKILLNAKKYPADKVRGSNKKYTEY</sequence>
<accession>A0ABY7VPC0</accession>
<dbReference type="PANTHER" id="PTHR46523:SF1">
    <property type="entry name" value="DCTP PYROPHOSPHATASE 1"/>
    <property type="match status" value="1"/>
</dbReference>
<dbReference type="RefSeq" id="WP_274149631.1">
    <property type="nucleotide sequence ID" value="NZ_CP117811.1"/>
</dbReference>
<dbReference type="Pfam" id="PF12643">
    <property type="entry name" value="MazG-like"/>
    <property type="match status" value="1"/>
</dbReference>
<reference evidence="1 2" key="1">
    <citation type="submission" date="2023-02" db="EMBL/GenBank/DDBJ databases">
        <title>Genome sequence of Lentisphaera profundi SAORIC-696.</title>
        <authorList>
            <person name="Kim e."/>
            <person name="Cho J.-C."/>
            <person name="Choi A."/>
            <person name="Kang I."/>
        </authorList>
    </citation>
    <scope>NUCLEOTIDE SEQUENCE [LARGE SCALE GENOMIC DNA]</scope>
    <source>
        <strain evidence="1 2">SAORIC-696</strain>
    </source>
</reference>
<proteinExistence type="predicted"/>
<dbReference type="Proteomes" id="UP001214250">
    <property type="component" value="Chromosome 1"/>
</dbReference>
<dbReference type="PANTHER" id="PTHR46523">
    <property type="entry name" value="DCTP PYROPHOSPHATASE 1"/>
    <property type="match status" value="1"/>
</dbReference>
<dbReference type="CDD" id="cd11537">
    <property type="entry name" value="NTP-PPase_RS21-C6_like"/>
    <property type="match status" value="1"/>
</dbReference>
<dbReference type="Gene3D" id="1.10.287.1080">
    <property type="entry name" value="MazG-like"/>
    <property type="match status" value="1"/>
</dbReference>
<evidence type="ECO:0000313" key="2">
    <source>
        <dbReference type="Proteomes" id="UP001214250"/>
    </source>
</evidence>